<dbReference type="InterPro" id="IPR048402">
    <property type="entry name" value="YpeB_N"/>
</dbReference>
<dbReference type="InterPro" id="IPR014239">
    <property type="entry name" value="YpeB_PepSY1-2"/>
</dbReference>
<feature type="domain" description="PepSY" evidence="1">
    <location>
        <begin position="374"/>
        <end position="434"/>
    </location>
</feature>
<evidence type="ECO:0000259" key="2">
    <source>
        <dbReference type="Pfam" id="PF14620"/>
    </source>
</evidence>
<dbReference type="InterPro" id="IPR025711">
    <property type="entry name" value="PepSY"/>
</dbReference>
<dbReference type="NCBIfam" id="TIGR02889">
    <property type="entry name" value="spore_YpeB"/>
    <property type="match status" value="1"/>
</dbReference>
<keyword evidence="5" id="KW-1185">Reference proteome</keyword>
<evidence type="ECO:0000313" key="4">
    <source>
        <dbReference type="EMBL" id="MFD2762248.1"/>
    </source>
</evidence>
<dbReference type="Pfam" id="PF03413">
    <property type="entry name" value="PepSY"/>
    <property type="match status" value="1"/>
</dbReference>
<reference evidence="5" key="1">
    <citation type="journal article" date="2019" name="Int. J. Syst. Evol. Microbiol.">
        <title>The Global Catalogue of Microorganisms (GCM) 10K type strain sequencing project: providing services to taxonomists for standard genome sequencing and annotation.</title>
        <authorList>
            <consortium name="The Broad Institute Genomics Platform"/>
            <consortium name="The Broad Institute Genome Sequencing Center for Infectious Disease"/>
            <person name="Wu L."/>
            <person name="Ma J."/>
        </authorList>
    </citation>
    <scope>NUCLEOTIDE SEQUENCE [LARGE SCALE GENOMIC DNA]</scope>
    <source>
        <strain evidence="5">TISTR 1535</strain>
    </source>
</reference>
<feature type="domain" description="Sporulation protein YpeB N-terminal" evidence="3">
    <location>
        <begin position="27"/>
        <end position="162"/>
    </location>
</feature>
<organism evidence="4 5">
    <name type="scientific">Lentibacillus juripiscarius</name>
    <dbReference type="NCBI Taxonomy" id="257446"/>
    <lineage>
        <taxon>Bacteria</taxon>
        <taxon>Bacillati</taxon>
        <taxon>Bacillota</taxon>
        <taxon>Bacilli</taxon>
        <taxon>Bacillales</taxon>
        <taxon>Bacillaceae</taxon>
        <taxon>Lentibacillus</taxon>
    </lineage>
</organism>
<evidence type="ECO:0000259" key="3">
    <source>
        <dbReference type="Pfam" id="PF20769"/>
    </source>
</evidence>
<accession>A0ABW5V872</accession>
<dbReference type="Pfam" id="PF14620">
    <property type="entry name" value="YPEB_PepSY1-2"/>
    <property type="match status" value="1"/>
</dbReference>
<evidence type="ECO:0000259" key="1">
    <source>
        <dbReference type="Pfam" id="PF03413"/>
    </source>
</evidence>
<dbReference type="Pfam" id="PF20769">
    <property type="entry name" value="YPEB_N"/>
    <property type="match status" value="1"/>
</dbReference>
<comment type="caution">
    <text evidence="4">The sequence shown here is derived from an EMBL/GenBank/DDBJ whole genome shotgun (WGS) entry which is preliminary data.</text>
</comment>
<gene>
    <name evidence="4" type="primary">ypeB</name>
    <name evidence="4" type="ORF">ACFSUO_14915</name>
</gene>
<sequence length="458" mass="51649">MVRWIMIGVLALGVAGTAFWGYQEHQEKNAVLIQAENNYQRAFHELSYHMDILHDKIGTALAMNSKESLSPQMIEIWRLTSEAVSNVGQLPLTLMPFNKTEEFLSNIGEFTYKTAVRDLNKKPLNDKEMATLENLYKQSGDLKDELRKVQHTVLDEDLRWMDVQLALATQDEQSDNTIVDGFKTVEKKVEGFAESNVDSALTGTSSKEHKYKNLSGEKISKKEAAKKGAKLLNVKNESNLKVTESGKGADLPIYSVSYQNGNKNGYMDMSAKGGHPLTLLVNRKVSEKNISLNEGLEKAKKYLDQYNFDDMALFQSNQFDNIGVYSFLYNQDGVRVYSDAIEVKVALDNGDLLGLTARNYFMNHKERDIPEPELSSEEAKEKVNPDVEIHEEHMAVIDNDEGEEVLVYEFLGVLGNETYRIFINAMDGTEEKVEKLDGTEINFASISEGRVISSLFYA</sequence>
<name>A0ABW5V872_9BACI</name>
<dbReference type="Proteomes" id="UP001597502">
    <property type="component" value="Unassembled WGS sequence"/>
</dbReference>
<dbReference type="RefSeq" id="WP_382395562.1">
    <property type="nucleotide sequence ID" value="NZ_JBHUNA010000040.1"/>
</dbReference>
<evidence type="ECO:0000313" key="5">
    <source>
        <dbReference type="Proteomes" id="UP001597502"/>
    </source>
</evidence>
<feature type="domain" description="Sporulation protein YpeB PepSY1 and PepSY2" evidence="2">
    <location>
        <begin position="180"/>
        <end position="370"/>
    </location>
</feature>
<protein>
    <submittedName>
        <fullName evidence="4">Germination protein YpeB</fullName>
    </submittedName>
</protein>
<proteinExistence type="predicted"/>
<dbReference type="EMBL" id="JBHUNA010000040">
    <property type="protein sequence ID" value="MFD2762248.1"/>
    <property type="molecule type" value="Genomic_DNA"/>
</dbReference>